<keyword evidence="1" id="KW-0812">Transmembrane</keyword>
<comment type="caution">
    <text evidence="2">The sequence shown here is derived from an EMBL/GenBank/DDBJ whole genome shotgun (WGS) entry which is preliminary data.</text>
</comment>
<gene>
    <name evidence="2" type="ORF">LO55_4289</name>
</gene>
<dbReference type="AlphaFoldDB" id="A0A1S2N9B5"/>
<proteinExistence type="predicted"/>
<evidence type="ECO:0000313" key="3">
    <source>
        <dbReference type="Proteomes" id="UP000180246"/>
    </source>
</evidence>
<dbReference type="RefSeq" id="WP_071363006.1">
    <property type="nucleotide sequence ID" value="NZ_JRYB01000001.1"/>
</dbReference>
<keyword evidence="1" id="KW-0472">Membrane</keyword>
<keyword evidence="1" id="KW-1133">Transmembrane helix</keyword>
<organism evidence="2 3">
    <name type="scientific">Massilia timonae</name>
    <dbReference type="NCBI Taxonomy" id="47229"/>
    <lineage>
        <taxon>Bacteria</taxon>
        <taxon>Pseudomonadati</taxon>
        <taxon>Pseudomonadota</taxon>
        <taxon>Betaproteobacteria</taxon>
        <taxon>Burkholderiales</taxon>
        <taxon>Oxalobacteraceae</taxon>
        <taxon>Telluria group</taxon>
        <taxon>Massilia</taxon>
    </lineage>
</organism>
<accession>A0A1S2N9B5</accession>
<evidence type="ECO:0000313" key="2">
    <source>
        <dbReference type="EMBL" id="OIJ41667.1"/>
    </source>
</evidence>
<feature type="transmembrane region" description="Helical" evidence="1">
    <location>
        <begin position="110"/>
        <end position="129"/>
    </location>
</feature>
<name>A0A1S2N9B5_9BURK</name>
<reference evidence="2 3" key="1">
    <citation type="submission" date="2014-10" db="EMBL/GenBank/DDBJ databases">
        <authorList>
            <person name="Seo M.-J."/>
            <person name="Seok Y.J."/>
            <person name="Cha I.-T."/>
        </authorList>
    </citation>
    <scope>NUCLEOTIDE SEQUENCE [LARGE SCALE GENOMIC DNA]</scope>
    <source>
        <strain evidence="2 3">NEU</strain>
    </source>
</reference>
<feature type="transmembrane region" description="Helical" evidence="1">
    <location>
        <begin position="47"/>
        <end position="65"/>
    </location>
</feature>
<feature type="transmembrane region" description="Helical" evidence="1">
    <location>
        <begin position="18"/>
        <end position="35"/>
    </location>
</feature>
<protein>
    <submittedName>
        <fullName evidence="2">Putative membrane protein</fullName>
    </submittedName>
</protein>
<sequence>MTANTHERRVGKAYLRELGISFAVYAILLVASILYGRPMAEGVPRTLVLLSPMLGFCLMLWAIARHLDRVDEYLRRYLLESFALAAALTAGLTFSYGFLETAGYPRLSMFAVWVVLCVATVLVCAVRALRQR</sequence>
<dbReference type="Proteomes" id="UP000180246">
    <property type="component" value="Unassembled WGS sequence"/>
</dbReference>
<dbReference type="EMBL" id="JRYB01000001">
    <property type="protein sequence ID" value="OIJ41667.1"/>
    <property type="molecule type" value="Genomic_DNA"/>
</dbReference>
<feature type="transmembrane region" description="Helical" evidence="1">
    <location>
        <begin position="77"/>
        <end position="98"/>
    </location>
</feature>
<evidence type="ECO:0000256" key="1">
    <source>
        <dbReference type="SAM" id="Phobius"/>
    </source>
</evidence>